<dbReference type="HOGENOM" id="CLU_091775_0_0_1"/>
<reference evidence="2 3" key="1">
    <citation type="journal article" date="2009" name="Genome Res.">
        <title>Comparative genomics of protoploid Saccharomycetaceae.</title>
        <authorList>
            <consortium name="The Genolevures Consortium"/>
            <person name="Souciet J.-L."/>
            <person name="Dujon B."/>
            <person name="Gaillardin C."/>
            <person name="Johnston M."/>
            <person name="Baret P.V."/>
            <person name="Cliften P."/>
            <person name="Sherman D.J."/>
            <person name="Weissenbach J."/>
            <person name="Westhof E."/>
            <person name="Wincker P."/>
            <person name="Jubin C."/>
            <person name="Poulain J."/>
            <person name="Barbe V."/>
            <person name="Segurens B."/>
            <person name="Artiguenave F."/>
            <person name="Anthouard V."/>
            <person name="Vacherie B."/>
            <person name="Val M.-E."/>
            <person name="Fulton R.S."/>
            <person name="Minx P."/>
            <person name="Wilson R."/>
            <person name="Durrens P."/>
            <person name="Jean G."/>
            <person name="Marck C."/>
            <person name="Martin T."/>
            <person name="Nikolski M."/>
            <person name="Rolland T."/>
            <person name="Seret M.-L."/>
            <person name="Casaregola S."/>
            <person name="Despons L."/>
            <person name="Fairhead C."/>
            <person name="Fischer G."/>
            <person name="Lafontaine I."/>
            <person name="Leh V."/>
            <person name="Lemaire M."/>
            <person name="de Montigny J."/>
            <person name="Neuveglise C."/>
            <person name="Thierry A."/>
            <person name="Blanc-Lenfle I."/>
            <person name="Bleykasten C."/>
            <person name="Diffels J."/>
            <person name="Fritsch E."/>
            <person name="Frangeul L."/>
            <person name="Goeffon A."/>
            <person name="Jauniaux N."/>
            <person name="Kachouri-Lafond R."/>
            <person name="Payen C."/>
            <person name="Potier S."/>
            <person name="Pribylova L."/>
            <person name="Ozanne C."/>
            <person name="Richard G.-F."/>
            <person name="Sacerdot C."/>
            <person name="Straub M.-L."/>
            <person name="Talla E."/>
        </authorList>
    </citation>
    <scope>NUCLEOTIDE SEQUENCE [LARGE SCALE GENOMIC DNA]</scope>
    <source>
        <strain evidence="3">ATCC 56472 / CBS 6340 / NRRL Y-8284</strain>
    </source>
</reference>
<accession>C5DBL6</accession>
<dbReference type="RefSeq" id="XP_002551615.1">
    <property type="nucleotide sequence ID" value="XM_002551569.1"/>
</dbReference>
<dbReference type="AlphaFoldDB" id="C5DBL6"/>
<dbReference type="GeneID" id="8290415"/>
<keyword evidence="3" id="KW-1185">Reference proteome</keyword>
<dbReference type="OMA" id="WEWAWQR"/>
<gene>
    <name evidence="2" type="ordered locus">KLTH0A03608g</name>
</gene>
<dbReference type="STRING" id="559295.C5DBL6"/>
<feature type="region of interest" description="Disordered" evidence="1">
    <location>
        <begin position="129"/>
        <end position="148"/>
    </location>
</feature>
<organism evidence="2 3">
    <name type="scientific">Lachancea thermotolerans (strain ATCC 56472 / CBS 6340 / NRRL Y-8284)</name>
    <name type="common">Yeast</name>
    <name type="synonym">Kluyveromyces thermotolerans</name>
    <dbReference type="NCBI Taxonomy" id="559295"/>
    <lineage>
        <taxon>Eukaryota</taxon>
        <taxon>Fungi</taxon>
        <taxon>Dikarya</taxon>
        <taxon>Ascomycota</taxon>
        <taxon>Saccharomycotina</taxon>
        <taxon>Saccharomycetes</taxon>
        <taxon>Saccharomycetales</taxon>
        <taxon>Saccharomycetaceae</taxon>
        <taxon>Lachancea</taxon>
    </lineage>
</organism>
<name>C5DBL6_LACTC</name>
<proteinExistence type="predicted"/>
<sequence length="246" mass="27662">MLFGTQDIIVEHQRGAMVLGYPVFSPNLLIRGIDPPQFQLVGEDGHTVEKGEIKAGGGMYPFDLGTPLKGFKWFVSMDHGNRYDTDDQGWCYSWRFRSRRWKAHGGFVRKRFWVRLPINGREMTPAEPEVCAGSVRPGEHASSGADEPAYSVAGPVVAAQTRSEELFEALLEELHKPSLDRQKADLALRYIAELPEEERRRAASPGSELMERVPCAFQFEESRLKFLQVQVPALLDSVSGRNTILT</sequence>
<dbReference type="Proteomes" id="UP000002036">
    <property type="component" value="Chromosome A"/>
</dbReference>
<dbReference type="OrthoDB" id="72441at2759"/>
<protein>
    <submittedName>
        <fullName evidence="2">KLTH0A03608p</fullName>
    </submittedName>
</protein>
<evidence type="ECO:0000313" key="3">
    <source>
        <dbReference type="Proteomes" id="UP000002036"/>
    </source>
</evidence>
<dbReference type="EMBL" id="CU928165">
    <property type="protein sequence ID" value="CAR21173.1"/>
    <property type="molecule type" value="Genomic_DNA"/>
</dbReference>
<dbReference type="eggNOG" id="ENOG502S49X">
    <property type="taxonomic scope" value="Eukaryota"/>
</dbReference>
<dbReference type="KEGG" id="lth:KLTH0A03608g"/>
<evidence type="ECO:0000256" key="1">
    <source>
        <dbReference type="SAM" id="MobiDB-lite"/>
    </source>
</evidence>
<dbReference type="InParanoid" id="C5DBL6"/>
<evidence type="ECO:0000313" key="2">
    <source>
        <dbReference type="EMBL" id="CAR21173.1"/>
    </source>
</evidence>